<protein>
    <submittedName>
        <fullName evidence="4">Polysaccharide biosynthesis protein</fullName>
    </submittedName>
</protein>
<feature type="transmembrane region" description="Helical" evidence="2">
    <location>
        <begin position="43"/>
        <end position="64"/>
    </location>
</feature>
<feature type="transmembrane region" description="Helical" evidence="2">
    <location>
        <begin position="76"/>
        <end position="97"/>
    </location>
</feature>
<name>A0A933ICM0_UNCT6</name>
<dbReference type="EMBL" id="JACQXR010000118">
    <property type="protein sequence ID" value="MBI4727347.1"/>
    <property type="molecule type" value="Genomic_DNA"/>
</dbReference>
<evidence type="ECO:0000256" key="2">
    <source>
        <dbReference type="SAM" id="Phobius"/>
    </source>
</evidence>
<dbReference type="AlphaFoldDB" id="A0A933ICM0"/>
<comment type="caution">
    <text evidence="4">The sequence shown here is derived from an EMBL/GenBank/DDBJ whole genome shotgun (WGS) entry which is preliminary data.</text>
</comment>
<dbReference type="Proteomes" id="UP000736328">
    <property type="component" value="Unassembled WGS sequence"/>
</dbReference>
<dbReference type="CDD" id="cd05237">
    <property type="entry name" value="UDP_invert_4-6DH_SDR_e"/>
    <property type="match status" value="1"/>
</dbReference>
<reference evidence="4" key="1">
    <citation type="submission" date="2020-07" db="EMBL/GenBank/DDBJ databases">
        <title>Huge and variable diversity of episymbiotic CPR bacteria and DPANN archaea in groundwater ecosystems.</title>
        <authorList>
            <person name="He C.Y."/>
            <person name="Keren R."/>
            <person name="Whittaker M."/>
            <person name="Farag I.F."/>
            <person name="Doudna J."/>
            <person name="Cate J.H.D."/>
            <person name="Banfield J.F."/>
        </authorList>
    </citation>
    <scope>NUCLEOTIDE SEQUENCE</scope>
    <source>
        <strain evidence="4">NC_groundwater_1520_Pr4_B-0.1um_53_5</strain>
    </source>
</reference>
<dbReference type="Gene3D" id="3.40.50.720">
    <property type="entry name" value="NAD(P)-binding Rossmann-like Domain"/>
    <property type="match status" value="2"/>
</dbReference>
<proteinExistence type="inferred from homology"/>
<comment type="similarity">
    <text evidence="1">Belongs to the polysaccharide synthase family.</text>
</comment>
<dbReference type="InterPro" id="IPR051203">
    <property type="entry name" value="Polysaccharide_Synthase-Rel"/>
</dbReference>
<feature type="domain" description="Polysaccharide biosynthesis protein CapD-like" evidence="3">
    <location>
        <begin position="286"/>
        <end position="569"/>
    </location>
</feature>
<gene>
    <name evidence="4" type="ORF">HY768_09055</name>
</gene>
<dbReference type="PANTHER" id="PTHR43318">
    <property type="entry name" value="UDP-N-ACETYLGLUCOSAMINE 4,6-DEHYDRATASE"/>
    <property type="match status" value="1"/>
</dbReference>
<evidence type="ECO:0000256" key="1">
    <source>
        <dbReference type="ARBA" id="ARBA00007430"/>
    </source>
</evidence>
<dbReference type="Pfam" id="PF13727">
    <property type="entry name" value="CoA_binding_3"/>
    <property type="match status" value="1"/>
</dbReference>
<evidence type="ECO:0000313" key="4">
    <source>
        <dbReference type="EMBL" id="MBI4727347.1"/>
    </source>
</evidence>
<organism evidence="4 5">
    <name type="scientific">candidate division TA06 bacterium</name>
    <dbReference type="NCBI Taxonomy" id="2250710"/>
    <lineage>
        <taxon>Bacteria</taxon>
        <taxon>Bacteria division TA06</taxon>
    </lineage>
</organism>
<evidence type="ECO:0000259" key="3">
    <source>
        <dbReference type="Pfam" id="PF02719"/>
    </source>
</evidence>
<dbReference type="SUPFAM" id="SSF51735">
    <property type="entry name" value="NAD(P)-binding Rossmann-fold domains"/>
    <property type="match status" value="2"/>
</dbReference>
<feature type="transmembrane region" description="Helical" evidence="2">
    <location>
        <begin position="12"/>
        <end position="31"/>
    </location>
</feature>
<dbReference type="PANTHER" id="PTHR43318:SF1">
    <property type="entry name" value="POLYSACCHARIDE BIOSYNTHESIS PROTEIN EPSC-RELATED"/>
    <property type="match status" value="1"/>
</dbReference>
<keyword evidence="2" id="KW-0472">Membrane</keyword>
<dbReference type="InterPro" id="IPR003869">
    <property type="entry name" value="Polysac_CapD-like"/>
</dbReference>
<keyword evidence="2" id="KW-0812">Transmembrane</keyword>
<accession>A0A933ICM0</accession>
<sequence>MNLLERKLWRLVLIDALLLTLSLWGAFALRFEGNIPDIFKSNLILIAACVTLVRMAIFWYLGVYKGVWRYTGMTDLLTILKAISLGSIIILAVTWAVVPGLGYPRSVIIIEWLGDVMLIGGIRMVFRLWSQGRLKAAAKDKACSRVLIVGAGDAGEMVARQMLAHPEYGYQPVGFVDDDPLKQGKKIHGITIGGGRKDIYKLVEQKEADAIVIAIPSAPGPVVKEVVEQCQKAKLKFKIIPGIKEIISGEVGINQIRDIELEDLLRRPAINVNLEEIAGYLSGKSVLVSGAGGSIGSELCRQIASFKPGRLLLAGKGENSLYHIAFELAQRSKTVKLETLICDVGDAPRVNCIFSQYKPEVVFHAAAHKHVPMMEQNPGEAVKNNIFGTKTLAEAALAHGAERFVLVSTDKAVNPTSVMGATKRISEKVIMGFNGQKKTKFLAVRFGNVLGSSGSVVPLFKKQIAAGGPVTVTHPDMKRYFMTIPEAVQLVIQAGAMGQGGEVFVLDMGQPVKIVDLARDMIKLSGLEPETDIGIEFTGLRQGEKLYEELLTAEEGINTTKHAQIFVVKGKHARLKDLPKLLPQLYKAAVTGQEDKVVAAIQKVIPTFRKDA</sequence>
<keyword evidence="2" id="KW-1133">Transmembrane helix</keyword>
<dbReference type="Pfam" id="PF02719">
    <property type="entry name" value="Polysacc_synt_2"/>
    <property type="match status" value="1"/>
</dbReference>
<evidence type="ECO:0000313" key="5">
    <source>
        <dbReference type="Proteomes" id="UP000736328"/>
    </source>
</evidence>
<dbReference type="InterPro" id="IPR036291">
    <property type="entry name" value="NAD(P)-bd_dom_sf"/>
</dbReference>